<gene>
    <name evidence="3" type="ORF">F5890DRAFT_1539637</name>
</gene>
<comment type="caution">
    <text evidence="3">The sequence shown here is derived from an EMBL/GenBank/DDBJ whole genome shotgun (WGS) entry which is preliminary data.</text>
</comment>
<sequence>MYAFTNKFSFSSIAFLALLNVVAVWDVIAGPIPSAAATRHLEARIEPAHDYVMVGYLWTSKEEALKLNEHRIFTYDEERLFLPTIYANSVNPLLGQENYWECRASINDQVLADAATMGHLDFMPETISKNPSEDEKKQYLEREKKDVSEIILFYKVSESPLAKSPYYALDFAMGRIKDFPTQLSVVCTDPRANPRRAESLYSTLAQWRLWGVPGLEPKPGEKKNFTLPELSDHTSSDSD</sequence>
<evidence type="ECO:0000313" key="3">
    <source>
        <dbReference type="EMBL" id="KAJ3980792.1"/>
    </source>
</evidence>
<feature type="signal peptide" evidence="2">
    <location>
        <begin position="1"/>
        <end position="29"/>
    </location>
</feature>
<reference evidence="3" key="1">
    <citation type="submission" date="2022-08" db="EMBL/GenBank/DDBJ databases">
        <authorList>
            <consortium name="DOE Joint Genome Institute"/>
            <person name="Min B."/>
            <person name="Riley R."/>
            <person name="Sierra-Patev S."/>
            <person name="Naranjo-Ortiz M."/>
            <person name="Looney B."/>
            <person name="Konkel Z."/>
            <person name="Slot J.C."/>
            <person name="Sakamoto Y."/>
            <person name="Steenwyk J.L."/>
            <person name="Rokas A."/>
            <person name="Carro J."/>
            <person name="Camarero S."/>
            <person name="Ferreira P."/>
            <person name="Molpeceres G."/>
            <person name="Ruiz-Duenas F.J."/>
            <person name="Serrano A."/>
            <person name="Henrissat B."/>
            <person name="Drula E."/>
            <person name="Hughes K.W."/>
            <person name="Mata J.L."/>
            <person name="Ishikawa N.K."/>
            <person name="Vargas-Isla R."/>
            <person name="Ushijima S."/>
            <person name="Smith C.A."/>
            <person name="Ahrendt S."/>
            <person name="Andreopoulos W."/>
            <person name="He G."/>
            <person name="Labutti K."/>
            <person name="Lipzen A."/>
            <person name="Ng V."/>
            <person name="Sandor L."/>
            <person name="Barry K."/>
            <person name="Martinez A.T."/>
            <person name="Xiao Y."/>
            <person name="Gibbons J.G."/>
            <person name="Terashima K."/>
            <person name="Hibbett D.S."/>
            <person name="Grigoriev I.V."/>
        </authorList>
    </citation>
    <scope>NUCLEOTIDE SEQUENCE</scope>
    <source>
        <strain evidence="3">TFB7829</strain>
    </source>
</reference>
<organism evidence="3 4">
    <name type="scientific">Lentinula detonsa</name>
    <dbReference type="NCBI Taxonomy" id="2804962"/>
    <lineage>
        <taxon>Eukaryota</taxon>
        <taxon>Fungi</taxon>
        <taxon>Dikarya</taxon>
        <taxon>Basidiomycota</taxon>
        <taxon>Agaricomycotina</taxon>
        <taxon>Agaricomycetes</taxon>
        <taxon>Agaricomycetidae</taxon>
        <taxon>Agaricales</taxon>
        <taxon>Marasmiineae</taxon>
        <taxon>Omphalotaceae</taxon>
        <taxon>Lentinula</taxon>
    </lineage>
</organism>
<name>A0AA38PSB9_9AGAR</name>
<feature type="chain" id="PRO_5041408768" evidence="2">
    <location>
        <begin position="30"/>
        <end position="239"/>
    </location>
</feature>
<evidence type="ECO:0000256" key="1">
    <source>
        <dbReference type="SAM" id="MobiDB-lite"/>
    </source>
</evidence>
<evidence type="ECO:0000256" key="2">
    <source>
        <dbReference type="SAM" id="SignalP"/>
    </source>
</evidence>
<protein>
    <submittedName>
        <fullName evidence="3">Uncharacterized protein</fullName>
    </submittedName>
</protein>
<evidence type="ECO:0000313" key="4">
    <source>
        <dbReference type="Proteomes" id="UP001163850"/>
    </source>
</evidence>
<proteinExistence type="predicted"/>
<accession>A0AA38PSB9</accession>
<feature type="compositionally biased region" description="Basic and acidic residues" evidence="1">
    <location>
        <begin position="218"/>
        <end position="239"/>
    </location>
</feature>
<dbReference type="AlphaFoldDB" id="A0AA38PSB9"/>
<keyword evidence="2" id="KW-0732">Signal</keyword>
<dbReference type="EMBL" id="MU802158">
    <property type="protein sequence ID" value="KAJ3980792.1"/>
    <property type="molecule type" value="Genomic_DNA"/>
</dbReference>
<dbReference type="Proteomes" id="UP001163850">
    <property type="component" value="Unassembled WGS sequence"/>
</dbReference>
<feature type="region of interest" description="Disordered" evidence="1">
    <location>
        <begin position="216"/>
        <end position="239"/>
    </location>
</feature>